<keyword evidence="1" id="KW-0472">Membrane</keyword>
<dbReference type="AlphaFoldDB" id="A0A848B5M2"/>
<comment type="caution">
    <text evidence="2">The sequence shown here is derived from an EMBL/GenBank/DDBJ whole genome shotgun (WGS) entry which is preliminary data.</text>
</comment>
<dbReference type="EMBL" id="JABAEW010000043">
    <property type="protein sequence ID" value="NMD88342.1"/>
    <property type="molecule type" value="Genomic_DNA"/>
</dbReference>
<evidence type="ECO:0000313" key="2">
    <source>
        <dbReference type="EMBL" id="NMD88342.1"/>
    </source>
</evidence>
<evidence type="ECO:0000313" key="3">
    <source>
        <dbReference type="Proteomes" id="UP000576225"/>
    </source>
</evidence>
<accession>A0A848B5M2</accession>
<dbReference type="PROSITE" id="PS51257">
    <property type="entry name" value="PROKAR_LIPOPROTEIN"/>
    <property type="match status" value="1"/>
</dbReference>
<keyword evidence="1" id="KW-0812">Transmembrane</keyword>
<feature type="transmembrane region" description="Helical" evidence="1">
    <location>
        <begin position="12"/>
        <end position="34"/>
    </location>
</feature>
<sequence length="71" mass="7649">MIRMGVGCCCGMIGGCLLVLLLVAGAGVGLYFWLFPEARNESITEVEAVWGRVKTDVDTGLEKAKSNQEKN</sequence>
<gene>
    <name evidence="2" type="ORF">HF882_17285</name>
</gene>
<keyword evidence="1" id="KW-1133">Transmembrane helix</keyword>
<evidence type="ECO:0000256" key="1">
    <source>
        <dbReference type="SAM" id="Phobius"/>
    </source>
</evidence>
<dbReference type="RefSeq" id="WP_133245231.1">
    <property type="nucleotide sequence ID" value="NZ_CABMMC010000154.1"/>
</dbReference>
<reference evidence="2 3" key="1">
    <citation type="submission" date="2020-04" db="EMBL/GenBank/DDBJ databases">
        <authorList>
            <person name="Hitch T.C.A."/>
            <person name="Wylensek D."/>
            <person name="Clavel T."/>
        </authorList>
    </citation>
    <scope>NUCLEOTIDE SEQUENCE [LARGE SCALE GENOMIC DNA]</scope>
    <source>
        <strain evidence="2 3">COR2-253-APC-1A</strain>
    </source>
</reference>
<name>A0A848B5M2_9BACT</name>
<dbReference type="Proteomes" id="UP000576225">
    <property type="component" value="Unassembled WGS sequence"/>
</dbReference>
<proteinExistence type="predicted"/>
<organism evidence="2 3">
    <name type="scientific">Victivallis vadensis</name>
    <dbReference type="NCBI Taxonomy" id="172901"/>
    <lineage>
        <taxon>Bacteria</taxon>
        <taxon>Pseudomonadati</taxon>
        <taxon>Lentisphaerota</taxon>
        <taxon>Lentisphaeria</taxon>
        <taxon>Victivallales</taxon>
        <taxon>Victivallaceae</taxon>
        <taxon>Victivallis</taxon>
    </lineage>
</organism>
<dbReference type="GeneID" id="78296455"/>
<protein>
    <submittedName>
        <fullName evidence="2">Uncharacterized protein</fullName>
    </submittedName>
</protein>